<dbReference type="KEGG" id="erc:Ecym_5264"/>
<feature type="compositionally biased region" description="Low complexity" evidence="1">
    <location>
        <begin position="348"/>
        <end position="368"/>
    </location>
</feature>
<dbReference type="Proteomes" id="UP000006790">
    <property type="component" value="Chromosome 5"/>
</dbReference>
<reference evidence="2 3" key="1">
    <citation type="journal article" date="2011" name="G3 (Bethesda)">
        <title>Genome evolution in the Eremothecium clade of the Saccharomyces complex revealed by comparative genomics.</title>
        <authorList>
            <person name="Wendland J."/>
            <person name="Walther A."/>
        </authorList>
    </citation>
    <scope>NUCLEOTIDE SEQUENCE [LARGE SCALE GENOMIC DNA]</scope>
    <source>
        <strain evidence="3">CBS 270.75 / DBVPG 7215 / KCTC 17166 / NRRL Y-17582</strain>
    </source>
</reference>
<dbReference type="FunCoup" id="I6ND87">
    <property type="interactions" value="31"/>
</dbReference>
<proteinExistence type="predicted"/>
<sequence>MDGRLYASSAMSSSLRPLETLDINQMSVLSMHMMLDEYDVNKSITFHRPQTSHALVNPSVGAETSVGRRTSQYHDELSQGQPDLYFNYNDNSTPNRSPVYELQGQSHRIRSRNTMRTSSSGPGGAAFFKAGLSNTVSKLSLLDDQNLTSFPIPPPMKSQYETGGCLGREFNMFVHVEDTRISFNPSSNEWEESNELFLIEDYISDMDTNEFGPTISGSAPSMNKNYHSRKRMSISDLKSRIYKNKETMKLPLKLKSKRKLSLHSSLTLTPQIYPVDGDNELGNMAIITEDNYTYNDNFKEKCDNAKGELGDFISINNKIHNHEGDNCKEGRNSDNYDYKINENKNNNHKNNNDNSNSSNNNRNIGNNNNNAQNFKSSGCLKSRNTDQLSTQTGNTMVDNIEDVLCDMIKPTESAIVFSDKYLSDLPIKHQLKCCVICEKPLYELSALIPPGRNFQEIVCGGCSVKYENASKILEDYEFEGTLASMDDANNSIDSGFDEVPEVIVENRNKRQKTSNFSNQLITRLHLQSQQLVAPSSSHSFPMHSFEDNIKGKLLDPNTKTWLLEARHKLRWRWRVSGLLPRFLSKRGH</sequence>
<dbReference type="AlphaFoldDB" id="I6ND87"/>
<accession>I6ND87</accession>
<organism evidence="2 3">
    <name type="scientific">Eremothecium cymbalariae (strain CBS 270.75 / DBVPG 7215 / KCTC 17166 / NRRL Y-17582)</name>
    <name type="common">Yeast</name>
    <dbReference type="NCBI Taxonomy" id="931890"/>
    <lineage>
        <taxon>Eukaryota</taxon>
        <taxon>Fungi</taxon>
        <taxon>Dikarya</taxon>
        <taxon>Ascomycota</taxon>
        <taxon>Saccharomycotina</taxon>
        <taxon>Saccharomycetes</taxon>
        <taxon>Saccharomycetales</taxon>
        <taxon>Saccharomycetaceae</taxon>
        <taxon>Eremothecium</taxon>
    </lineage>
</organism>
<feature type="region of interest" description="Disordered" evidence="1">
    <location>
        <begin position="321"/>
        <end position="368"/>
    </location>
</feature>
<evidence type="ECO:0000313" key="2">
    <source>
        <dbReference type="EMBL" id="AET40029.1"/>
    </source>
</evidence>
<dbReference type="HOGENOM" id="CLU_038590_0_0_1"/>
<dbReference type="GeneID" id="11468372"/>
<evidence type="ECO:0000256" key="1">
    <source>
        <dbReference type="SAM" id="MobiDB-lite"/>
    </source>
</evidence>
<dbReference type="EMBL" id="CP002501">
    <property type="protein sequence ID" value="AET40029.1"/>
    <property type="molecule type" value="Genomic_DNA"/>
</dbReference>
<gene>
    <name evidence="2" type="ordered locus">Ecym_5264</name>
</gene>
<feature type="compositionally biased region" description="Basic and acidic residues" evidence="1">
    <location>
        <begin position="321"/>
        <end position="342"/>
    </location>
</feature>
<dbReference type="RefSeq" id="XP_003646846.1">
    <property type="nucleotide sequence ID" value="XM_003646798.1"/>
</dbReference>
<name>I6ND87_ERECY</name>
<dbReference type="OrthoDB" id="4076003at2759"/>
<protein>
    <submittedName>
        <fullName evidence="2">Uncharacterized protein</fullName>
    </submittedName>
</protein>
<evidence type="ECO:0000313" key="3">
    <source>
        <dbReference type="Proteomes" id="UP000006790"/>
    </source>
</evidence>
<dbReference type="InParanoid" id="I6ND87"/>
<dbReference type="OMA" id="LCDMIKP"/>
<keyword evidence="3" id="KW-1185">Reference proteome</keyword>
<dbReference type="eggNOG" id="ENOG502QW4R">
    <property type="taxonomic scope" value="Eukaryota"/>
</dbReference>